<dbReference type="InterPro" id="IPR050706">
    <property type="entry name" value="Cyclic-di-GMP_PDE-like"/>
</dbReference>
<dbReference type="RefSeq" id="WP_284343118.1">
    <property type="nucleotide sequence ID" value="NZ_BSNS01000024.1"/>
</dbReference>
<feature type="domain" description="EAL" evidence="2">
    <location>
        <begin position="263"/>
        <end position="516"/>
    </location>
</feature>
<evidence type="ECO:0000259" key="2">
    <source>
        <dbReference type="PROSITE" id="PS50883"/>
    </source>
</evidence>
<dbReference type="EMBL" id="BSNS01000024">
    <property type="protein sequence ID" value="GLQ57745.1"/>
    <property type="molecule type" value="Genomic_DNA"/>
</dbReference>
<sequence>MKSNYSNVLTLFCAILAFLPIVAVDYLLDGYVRTHEQDVLQQTADGVASQIRTTTEGAVESLRRIIDDSPSLCTPTFIAHVHREITTQLTLKQVLVENGDGVQYCDAFGRPVAYSPLSEVLPIPGRAETLQVVRIPNMEMPVLKLARAYGDSRTVAGFVPLLGLPPDSLIHGLAPAGMVRVSLTNATPILSSGGAEAYDARGSGDDFVSAQAFAGALPLRVEVAVPFAMARARYADLDLSLTAIACLMSAVLLIMALYYVRRAGVPSFDLERAIARGEIKPFYQPVINLRTGALLGCEVLCRWEKRNGKIVPPGAFIEHAEATGLAIPMTLSLMEQVKADLGQLARDMPNLKISINLFDGHFQDGAIVEDVQAIFGGSPIAFSQLVFEITERRPLGNSMQTHAVISGLHALGARLALDDTGTGHSNLAYLATLGVDIIKIDRVFVDMIKPGVAQVPVLDGLIAMSRDLGTEIVAEGVETEDQALYLRARGVYQAQGFLFAPALRASAFKELASALATIAPVVAGSPAYAA</sequence>
<proteinExistence type="predicted"/>
<accession>A0ABQ5WE13</accession>
<evidence type="ECO:0000313" key="4">
    <source>
        <dbReference type="Proteomes" id="UP001156691"/>
    </source>
</evidence>
<keyword evidence="4" id="KW-1185">Reference proteome</keyword>
<organism evidence="3 4">
    <name type="scientific">Devosia nitrariae</name>
    <dbReference type="NCBI Taxonomy" id="2071872"/>
    <lineage>
        <taxon>Bacteria</taxon>
        <taxon>Pseudomonadati</taxon>
        <taxon>Pseudomonadota</taxon>
        <taxon>Alphaproteobacteria</taxon>
        <taxon>Hyphomicrobiales</taxon>
        <taxon>Devosiaceae</taxon>
        <taxon>Devosia</taxon>
    </lineage>
</organism>
<dbReference type="Proteomes" id="UP001156691">
    <property type="component" value="Unassembled WGS sequence"/>
</dbReference>
<comment type="caution">
    <text evidence="3">The sequence shown here is derived from an EMBL/GenBank/DDBJ whole genome shotgun (WGS) entry which is preliminary data.</text>
</comment>
<dbReference type="PANTHER" id="PTHR33121">
    <property type="entry name" value="CYCLIC DI-GMP PHOSPHODIESTERASE PDEF"/>
    <property type="match status" value="1"/>
</dbReference>
<reference evidence="4" key="1">
    <citation type="journal article" date="2019" name="Int. J. Syst. Evol. Microbiol.">
        <title>The Global Catalogue of Microorganisms (GCM) 10K type strain sequencing project: providing services to taxonomists for standard genome sequencing and annotation.</title>
        <authorList>
            <consortium name="The Broad Institute Genomics Platform"/>
            <consortium name="The Broad Institute Genome Sequencing Center for Infectious Disease"/>
            <person name="Wu L."/>
            <person name="Ma J."/>
        </authorList>
    </citation>
    <scope>NUCLEOTIDE SEQUENCE [LARGE SCALE GENOMIC DNA]</scope>
    <source>
        <strain evidence="4">NBRC 112416</strain>
    </source>
</reference>
<protein>
    <recommendedName>
        <fullName evidence="2">EAL domain-containing protein</fullName>
    </recommendedName>
</protein>
<gene>
    <name evidence="3" type="ORF">GCM10010862_50040</name>
</gene>
<dbReference type="PROSITE" id="PS50883">
    <property type="entry name" value="EAL"/>
    <property type="match status" value="1"/>
</dbReference>
<evidence type="ECO:0000256" key="1">
    <source>
        <dbReference type="SAM" id="Phobius"/>
    </source>
</evidence>
<dbReference type="PANTHER" id="PTHR33121:SF79">
    <property type="entry name" value="CYCLIC DI-GMP PHOSPHODIESTERASE PDED-RELATED"/>
    <property type="match status" value="1"/>
</dbReference>
<dbReference type="CDD" id="cd01948">
    <property type="entry name" value="EAL"/>
    <property type="match status" value="1"/>
</dbReference>
<dbReference type="SUPFAM" id="SSF141868">
    <property type="entry name" value="EAL domain-like"/>
    <property type="match status" value="1"/>
</dbReference>
<name>A0ABQ5WE13_9HYPH</name>
<keyword evidence="1" id="KW-0812">Transmembrane</keyword>
<keyword evidence="1" id="KW-1133">Transmembrane helix</keyword>
<dbReference type="InterPro" id="IPR001633">
    <property type="entry name" value="EAL_dom"/>
</dbReference>
<dbReference type="Pfam" id="PF00563">
    <property type="entry name" value="EAL"/>
    <property type="match status" value="1"/>
</dbReference>
<dbReference type="InterPro" id="IPR035919">
    <property type="entry name" value="EAL_sf"/>
</dbReference>
<dbReference type="Gene3D" id="3.20.20.450">
    <property type="entry name" value="EAL domain"/>
    <property type="match status" value="1"/>
</dbReference>
<dbReference type="SMART" id="SM00052">
    <property type="entry name" value="EAL"/>
    <property type="match status" value="1"/>
</dbReference>
<feature type="transmembrane region" description="Helical" evidence="1">
    <location>
        <begin position="239"/>
        <end position="260"/>
    </location>
</feature>
<evidence type="ECO:0000313" key="3">
    <source>
        <dbReference type="EMBL" id="GLQ57745.1"/>
    </source>
</evidence>
<keyword evidence="1" id="KW-0472">Membrane</keyword>